<gene>
    <name evidence="1" type="ORF">MENT_LOCUS11947</name>
</gene>
<reference evidence="1 2" key="1">
    <citation type="submission" date="2020-08" db="EMBL/GenBank/DDBJ databases">
        <authorList>
            <person name="Koutsovoulos G."/>
            <person name="Danchin GJ E."/>
        </authorList>
    </citation>
    <scope>NUCLEOTIDE SEQUENCE [LARGE SCALE GENOMIC DNA]</scope>
</reference>
<name>A0A6V7UEG9_MELEN</name>
<dbReference type="AlphaFoldDB" id="A0A6V7UEG9"/>
<evidence type="ECO:0000313" key="2">
    <source>
        <dbReference type="Proteomes" id="UP000580250"/>
    </source>
</evidence>
<comment type="caution">
    <text evidence="1">The sequence shown here is derived from an EMBL/GenBank/DDBJ whole genome shotgun (WGS) entry which is preliminary data.</text>
</comment>
<dbReference type="Proteomes" id="UP000580250">
    <property type="component" value="Unassembled WGS sequence"/>
</dbReference>
<sequence>MTAEIVALTQQHEHIAVLLGKVKHEKERQKFVEQLTTLNILLNRIKFEVFGSLVLVNLV</sequence>
<dbReference type="OrthoDB" id="5844274at2759"/>
<evidence type="ECO:0000313" key="1">
    <source>
        <dbReference type="EMBL" id="CAD2155628.1"/>
    </source>
</evidence>
<organism evidence="1 2">
    <name type="scientific">Meloidogyne enterolobii</name>
    <name type="common">Root-knot nematode worm</name>
    <name type="synonym">Meloidogyne mayaguensis</name>
    <dbReference type="NCBI Taxonomy" id="390850"/>
    <lineage>
        <taxon>Eukaryota</taxon>
        <taxon>Metazoa</taxon>
        <taxon>Ecdysozoa</taxon>
        <taxon>Nematoda</taxon>
        <taxon>Chromadorea</taxon>
        <taxon>Rhabditida</taxon>
        <taxon>Tylenchina</taxon>
        <taxon>Tylenchomorpha</taxon>
        <taxon>Tylenchoidea</taxon>
        <taxon>Meloidogynidae</taxon>
        <taxon>Meloidogyninae</taxon>
        <taxon>Meloidogyne</taxon>
    </lineage>
</organism>
<protein>
    <submittedName>
        <fullName evidence="1">Uncharacterized protein</fullName>
    </submittedName>
</protein>
<dbReference type="EMBL" id="CAJEWN010000059">
    <property type="protein sequence ID" value="CAD2155628.1"/>
    <property type="molecule type" value="Genomic_DNA"/>
</dbReference>
<proteinExistence type="predicted"/>
<accession>A0A6V7UEG9</accession>